<accession>A0A919TP95</accession>
<protein>
    <submittedName>
        <fullName evidence="1">Uncharacterized protein</fullName>
    </submittedName>
</protein>
<reference evidence="1" key="1">
    <citation type="submission" date="2021-01" db="EMBL/GenBank/DDBJ databases">
        <title>Whole genome shotgun sequence of Actinoplanes siamensis NBRC 109076.</title>
        <authorList>
            <person name="Komaki H."/>
            <person name="Tamura T."/>
        </authorList>
    </citation>
    <scope>NUCLEOTIDE SEQUENCE</scope>
    <source>
        <strain evidence="1">NBRC 109076</strain>
    </source>
</reference>
<gene>
    <name evidence="1" type="ORF">Asi03nite_70700</name>
</gene>
<name>A0A919TP95_9ACTN</name>
<dbReference type="AlphaFoldDB" id="A0A919TP95"/>
<evidence type="ECO:0000313" key="2">
    <source>
        <dbReference type="Proteomes" id="UP000629619"/>
    </source>
</evidence>
<evidence type="ECO:0000313" key="1">
    <source>
        <dbReference type="EMBL" id="GIF09532.1"/>
    </source>
</evidence>
<organism evidence="1 2">
    <name type="scientific">Actinoplanes siamensis</name>
    <dbReference type="NCBI Taxonomy" id="1223317"/>
    <lineage>
        <taxon>Bacteria</taxon>
        <taxon>Bacillati</taxon>
        <taxon>Actinomycetota</taxon>
        <taxon>Actinomycetes</taxon>
        <taxon>Micromonosporales</taxon>
        <taxon>Micromonosporaceae</taxon>
        <taxon>Actinoplanes</taxon>
    </lineage>
</organism>
<dbReference type="RefSeq" id="WP_203684832.1">
    <property type="nucleotide sequence ID" value="NZ_BOMW01000090.1"/>
</dbReference>
<dbReference type="Proteomes" id="UP000629619">
    <property type="component" value="Unassembled WGS sequence"/>
</dbReference>
<sequence length="184" mass="19688">MTGWDEEQLAAGFRSMVLLAALVGRGGRTAAVVPTVRLRTGERQYGWLPADVAGDGRRIVVITDQRIVVDVREWPLRAITGVQVDSGDWAVTLRMRDRQAPLVLSGAWVPWLGVVLCAELYGKAFPPAGAVGEAHSVGGGVTRADVPGPRVPAGSVDPDLRLQRERVVVPQPVHRGDRHPGAAV</sequence>
<dbReference type="EMBL" id="BOMW01000090">
    <property type="protein sequence ID" value="GIF09532.1"/>
    <property type="molecule type" value="Genomic_DNA"/>
</dbReference>
<comment type="caution">
    <text evidence="1">The sequence shown here is derived from an EMBL/GenBank/DDBJ whole genome shotgun (WGS) entry which is preliminary data.</text>
</comment>
<keyword evidence="2" id="KW-1185">Reference proteome</keyword>
<proteinExistence type="predicted"/>